<evidence type="ECO:0000256" key="4">
    <source>
        <dbReference type="ARBA" id="ARBA00022984"/>
    </source>
</evidence>
<dbReference type="NCBIfam" id="TIGR00067">
    <property type="entry name" value="glut_race"/>
    <property type="match status" value="1"/>
</dbReference>
<name>X0UEN8_9ZZZZ</name>
<dbReference type="InterPro" id="IPR015942">
    <property type="entry name" value="Asp/Glu/hydantoin_racemase"/>
</dbReference>
<dbReference type="PROSITE" id="PS00924">
    <property type="entry name" value="ASP_GLU_RACEMASE_2"/>
    <property type="match status" value="1"/>
</dbReference>
<evidence type="ECO:0000256" key="2">
    <source>
        <dbReference type="ARBA" id="ARBA00013090"/>
    </source>
</evidence>
<dbReference type="PANTHER" id="PTHR21198">
    <property type="entry name" value="GLUTAMATE RACEMASE"/>
    <property type="match status" value="1"/>
</dbReference>
<dbReference type="EMBL" id="BARS01026743">
    <property type="protein sequence ID" value="GAG04045.1"/>
    <property type="molecule type" value="Genomic_DNA"/>
</dbReference>
<dbReference type="Gene3D" id="3.40.50.1860">
    <property type="match status" value="2"/>
</dbReference>
<keyword evidence="4" id="KW-0573">Peptidoglycan synthesis</keyword>
<keyword evidence="6" id="KW-0961">Cell wall biogenesis/degradation</keyword>
<sequence length="224" mass="25113">IKGFSLQNSLFLLKFNVKLIVIACNTASAVALDYLKSLFKVPIIGVIEPGVVNALNKSKTKRIGVIGTYSTINKDAYGRLLKEKDQSAEIFSVPCPLFVPIAEEGIADEKFVDLIVEKYLSQLKDKDIDTLILGCTHYPILKKPIKKFIGENIELVDSAEETAKVVERILSVNSIKNREKVKGKTNFFISDIPYRFREMGSRFLGREISKVTAVHQDVFGNYHT</sequence>
<dbReference type="InterPro" id="IPR033134">
    <property type="entry name" value="Asp/Glu_racemase_AS_2"/>
</dbReference>
<protein>
    <recommendedName>
        <fullName evidence="2">glutamate racemase</fullName>
        <ecNumber evidence="2">5.1.1.3</ecNumber>
    </recommendedName>
</protein>
<evidence type="ECO:0000256" key="3">
    <source>
        <dbReference type="ARBA" id="ARBA00022960"/>
    </source>
</evidence>
<dbReference type="GO" id="GO:0071555">
    <property type="term" value="P:cell wall organization"/>
    <property type="evidence" value="ECO:0007669"/>
    <property type="project" value="UniProtKB-KW"/>
</dbReference>
<gene>
    <name evidence="7" type="ORF">S01H1_42109</name>
</gene>
<evidence type="ECO:0000256" key="6">
    <source>
        <dbReference type="ARBA" id="ARBA00023316"/>
    </source>
</evidence>
<dbReference type="EC" id="5.1.1.3" evidence="2"/>
<comment type="caution">
    <text evidence="7">The sequence shown here is derived from an EMBL/GenBank/DDBJ whole genome shotgun (WGS) entry which is preliminary data.</text>
</comment>
<keyword evidence="3" id="KW-0133">Cell shape</keyword>
<proteinExistence type="predicted"/>
<evidence type="ECO:0000256" key="5">
    <source>
        <dbReference type="ARBA" id="ARBA00023235"/>
    </source>
</evidence>
<dbReference type="GO" id="GO:0009252">
    <property type="term" value="P:peptidoglycan biosynthetic process"/>
    <property type="evidence" value="ECO:0007669"/>
    <property type="project" value="UniProtKB-KW"/>
</dbReference>
<accession>X0UEN8</accession>
<comment type="catalytic activity">
    <reaction evidence="1">
        <text>L-glutamate = D-glutamate</text>
        <dbReference type="Rhea" id="RHEA:12813"/>
        <dbReference type="ChEBI" id="CHEBI:29985"/>
        <dbReference type="ChEBI" id="CHEBI:29986"/>
        <dbReference type="EC" id="5.1.1.3"/>
    </reaction>
</comment>
<dbReference type="FunFam" id="3.40.50.1860:FF:000001">
    <property type="entry name" value="Glutamate racemase"/>
    <property type="match status" value="1"/>
</dbReference>
<dbReference type="SUPFAM" id="SSF53681">
    <property type="entry name" value="Aspartate/glutamate racemase"/>
    <property type="match status" value="2"/>
</dbReference>
<reference evidence="7" key="1">
    <citation type="journal article" date="2014" name="Front. Microbiol.">
        <title>High frequency of phylogenetically diverse reductive dehalogenase-homologous genes in deep subseafloor sedimentary metagenomes.</title>
        <authorList>
            <person name="Kawai M."/>
            <person name="Futagami T."/>
            <person name="Toyoda A."/>
            <person name="Takaki Y."/>
            <person name="Nishi S."/>
            <person name="Hori S."/>
            <person name="Arai W."/>
            <person name="Tsubouchi T."/>
            <person name="Morono Y."/>
            <person name="Uchiyama I."/>
            <person name="Ito T."/>
            <person name="Fujiyama A."/>
            <person name="Inagaki F."/>
            <person name="Takami H."/>
        </authorList>
    </citation>
    <scope>NUCLEOTIDE SEQUENCE</scope>
    <source>
        <strain evidence="7">Expedition CK06-06</strain>
    </source>
</reference>
<dbReference type="Pfam" id="PF01177">
    <property type="entry name" value="Asp_Glu_race"/>
    <property type="match status" value="1"/>
</dbReference>
<keyword evidence="5" id="KW-0413">Isomerase</keyword>
<evidence type="ECO:0000313" key="7">
    <source>
        <dbReference type="EMBL" id="GAG04045.1"/>
    </source>
</evidence>
<dbReference type="GO" id="GO:0008360">
    <property type="term" value="P:regulation of cell shape"/>
    <property type="evidence" value="ECO:0007669"/>
    <property type="project" value="UniProtKB-KW"/>
</dbReference>
<feature type="non-terminal residue" evidence="7">
    <location>
        <position position="1"/>
    </location>
</feature>
<dbReference type="PROSITE" id="PS00923">
    <property type="entry name" value="ASP_GLU_RACEMASE_1"/>
    <property type="match status" value="1"/>
</dbReference>
<dbReference type="PANTHER" id="PTHR21198:SF2">
    <property type="entry name" value="GLUTAMATE RACEMASE"/>
    <property type="match status" value="1"/>
</dbReference>
<dbReference type="InterPro" id="IPR001920">
    <property type="entry name" value="Asp/Glu_race"/>
</dbReference>
<dbReference type="AlphaFoldDB" id="X0UEN8"/>
<dbReference type="InterPro" id="IPR004391">
    <property type="entry name" value="Glu_race"/>
</dbReference>
<dbReference type="InterPro" id="IPR018187">
    <property type="entry name" value="Asp/Glu_racemase_AS_1"/>
</dbReference>
<dbReference type="GO" id="GO:0008881">
    <property type="term" value="F:glutamate racemase activity"/>
    <property type="evidence" value="ECO:0007669"/>
    <property type="project" value="UniProtKB-EC"/>
</dbReference>
<evidence type="ECO:0000256" key="1">
    <source>
        <dbReference type="ARBA" id="ARBA00001602"/>
    </source>
</evidence>
<organism evidence="7">
    <name type="scientific">marine sediment metagenome</name>
    <dbReference type="NCBI Taxonomy" id="412755"/>
    <lineage>
        <taxon>unclassified sequences</taxon>
        <taxon>metagenomes</taxon>
        <taxon>ecological metagenomes</taxon>
    </lineage>
</organism>